<evidence type="ECO:0000256" key="5">
    <source>
        <dbReference type="ARBA" id="ARBA00004496"/>
    </source>
</evidence>
<dbReference type="InterPro" id="IPR008367">
    <property type="entry name" value="Regucalcin"/>
</dbReference>
<evidence type="ECO:0000256" key="7">
    <source>
        <dbReference type="ARBA" id="ARBA00013227"/>
    </source>
</evidence>
<gene>
    <name evidence="18" type="ORF">PYW07_003036</name>
</gene>
<feature type="signal peptide" evidence="16">
    <location>
        <begin position="1"/>
        <end position="17"/>
    </location>
</feature>
<protein>
    <recommendedName>
        <fullName evidence="8">Regucalcin</fullName>
        <ecNumber evidence="7">3.1.1.17</ecNumber>
    </recommendedName>
    <alternativeName>
        <fullName evidence="13">Gluconolactonase</fullName>
    </alternativeName>
</protein>
<evidence type="ECO:0000256" key="1">
    <source>
        <dbReference type="ARBA" id="ARBA00001589"/>
    </source>
</evidence>
<feature type="binding site" evidence="15">
    <location>
        <position position="31"/>
    </location>
    <ligand>
        <name>a divalent metal cation</name>
        <dbReference type="ChEBI" id="CHEBI:60240"/>
    </ligand>
</feature>
<comment type="similarity">
    <text evidence="6">Belongs to the SMP-30/CGR1 family.</text>
</comment>
<dbReference type="PRINTS" id="PR01791">
    <property type="entry name" value="REGUCALCIN"/>
</dbReference>
<dbReference type="GO" id="GO:0004341">
    <property type="term" value="F:gluconolactonase activity"/>
    <property type="evidence" value="ECO:0007669"/>
    <property type="project" value="UniProtKB-EC"/>
</dbReference>
<dbReference type="InterPro" id="IPR013658">
    <property type="entry name" value="SGL"/>
</dbReference>
<comment type="catalytic activity">
    <reaction evidence="1">
        <text>D-glucono-1,5-lactone + H2O = D-gluconate + H(+)</text>
        <dbReference type="Rhea" id="RHEA:10440"/>
        <dbReference type="ChEBI" id="CHEBI:15377"/>
        <dbReference type="ChEBI" id="CHEBI:15378"/>
        <dbReference type="ChEBI" id="CHEBI:16217"/>
        <dbReference type="ChEBI" id="CHEBI:18391"/>
        <dbReference type="EC" id="3.1.1.17"/>
    </reaction>
</comment>
<dbReference type="InterPro" id="IPR011042">
    <property type="entry name" value="6-blade_b-propeller_TolB-like"/>
</dbReference>
<accession>A0AAD8DQH5</accession>
<dbReference type="SUPFAM" id="SSF63829">
    <property type="entry name" value="Calcium-dependent phosphotriesterase"/>
    <property type="match status" value="1"/>
</dbReference>
<evidence type="ECO:0000256" key="10">
    <source>
        <dbReference type="ARBA" id="ARBA00022723"/>
    </source>
</evidence>
<feature type="domain" description="SMP-30/Gluconolactonase/LRE-like region" evidence="17">
    <location>
        <begin position="29"/>
        <end position="286"/>
    </location>
</feature>
<feature type="active site" description="Proton donor/acceptor" evidence="14">
    <location>
        <position position="226"/>
    </location>
</feature>
<evidence type="ECO:0000313" key="18">
    <source>
        <dbReference type="EMBL" id="KAJ8716409.1"/>
    </source>
</evidence>
<evidence type="ECO:0000256" key="15">
    <source>
        <dbReference type="PIRSR" id="PIRSR605511-2"/>
    </source>
</evidence>
<feature type="binding site" evidence="15">
    <location>
        <position position="226"/>
    </location>
    <ligand>
        <name>a divalent metal cation</name>
        <dbReference type="ChEBI" id="CHEBI:60240"/>
    </ligand>
</feature>
<evidence type="ECO:0000313" key="19">
    <source>
        <dbReference type="Proteomes" id="UP001231518"/>
    </source>
</evidence>
<dbReference type="GO" id="GO:0005737">
    <property type="term" value="C:cytoplasm"/>
    <property type="evidence" value="ECO:0007669"/>
    <property type="project" value="UniProtKB-SubCell"/>
</dbReference>
<evidence type="ECO:0000256" key="11">
    <source>
        <dbReference type="ARBA" id="ARBA00022801"/>
    </source>
</evidence>
<comment type="subcellular location">
    <subcellularLocation>
        <location evidence="5">Cytoplasm</location>
    </subcellularLocation>
</comment>
<evidence type="ECO:0000256" key="6">
    <source>
        <dbReference type="ARBA" id="ARBA00008853"/>
    </source>
</evidence>
<comment type="cofactor">
    <cofactor evidence="2">
        <name>Ca(2+)</name>
        <dbReference type="ChEBI" id="CHEBI:29108"/>
    </cofactor>
</comment>
<dbReference type="Proteomes" id="UP001231518">
    <property type="component" value="Chromosome 14"/>
</dbReference>
<keyword evidence="19" id="KW-1185">Reference proteome</keyword>
<keyword evidence="15" id="KW-0862">Zinc</keyword>
<feature type="chain" id="PRO_5041915897" description="Regucalcin" evidence="16">
    <location>
        <begin position="18"/>
        <end position="315"/>
    </location>
</feature>
<dbReference type="AlphaFoldDB" id="A0AAD8DQH5"/>
<evidence type="ECO:0000256" key="4">
    <source>
        <dbReference type="ARBA" id="ARBA00001946"/>
    </source>
</evidence>
<proteinExistence type="inferred from homology"/>
<evidence type="ECO:0000256" key="2">
    <source>
        <dbReference type="ARBA" id="ARBA00001913"/>
    </source>
</evidence>
<dbReference type="GO" id="GO:0019853">
    <property type="term" value="P:L-ascorbic acid biosynthetic process"/>
    <property type="evidence" value="ECO:0007669"/>
    <property type="project" value="TreeGrafter"/>
</dbReference>
<feature type="binding site" evidence="15">
    <location>
        <position position="125"/>
    </location>
    <ligand>
        <name>substrate</name>
    </ligand>
</feature>
<evidence type="ECO:0000256" key="13">
    <source>
        <dbReference type="ARBA" id="ARBA00032464"/>
    </source>
</evidence>
<organism evidence="18 19">
    <name type="scientific">Mythimna separata</name>
    <name type="common">Oriental armyworm</name>
    <name type="synonym">Pseudaletia separata</name>
    <dbReference type="NCBI Taxonomy" id="271217"/>
    <lineage>
        <taxon>Eukaryota</taxon>
        <taxon>Metazoa</taxon>
        <taxon>Ecdysozoa</taxon>
        <taxon>Arthropoda</taxon>
        <taxon>Hexapoda</taxon>
        <taxon>Insecta</taxon>
        <taxon>Pterygota</taxon>
        <taxon>Neoptera</taxon>
        <taxon>Endopterygota</taxon>
        <taxon>Lepidoptera</taxon>
        <taxon>Glossata</taxon>
        <taxon>Ditrysia</taxon>
        <taxon>Noctuoidea</taxon>
        <taxon>Noctuidae</taxon>
        <taxon>Noctuinae</taxon>
        <taxon>Hadenini</taxon>
        <taxon>Mythimna</taxon>
    </lineage>
</organism>
<dbReference type="EMBL" id="JARGEI010000017">
    <property type="protein sequence ID" value="KAJ8716409.1"/>
    <property type="molecule type" value="Genomic_DNA"/>
</dbReference>
<dbReference type="EC" id="3.1.1.17" evidence="7"/>
<dbReference type="PANTHER" id="PTHR10907">
    <property type="entry name" value="REGUCALCIN"/>
    <property type="match status" value="1"/>
</dbReference>
<evidence type="ECO:0000256" key="8">
    <source>
        <dbReference type="ARBA" id="ARBA00016808"/>
    </source>
</evidence>
<evidence type="ECO:0000256" key="12">
    <source>
        <dbReference type="ARBA" id="ARBA00022837"/>
    </source>
</evidence>
<evidence type="ECO:0000256" key="16">
    <source>
        <dbReference type="SAM" id="SignalP"/>
    </source>
</evidence>
<keyword evidence="12" id="KW-0106">Calcium</keyword>
<feature type="binding site" evidence="15">
    <location>
        <position position="174"/>
    </location>
    <ligand>
        <name>a divalent metal cation</name>
        <dbReference type="ChEBI" id="CHEBI:60240"/>
    </ligand>
</feature>
<feature type="binding site" evidence="15">
    <location>
        <position position="123"/>
    </location>
    <ligand>
        <name>substrate</name>
    </ligand>
</feature>
<dbReference type="GO" id="GO:0005509">
    <property type="term" value="F:calcium ion binding"/>
    <property type="evidence" value="ECO:0007669"/>
    <property type="project" value="InterPro"/>
</dbReference>
<dbReference type="PANTHER" id="PTHR10907:SF66">
    <property type="entry name" value="MIP34848P1-RELATED"/>
    <property type="match status" value="1"/>
</dbReference>
<evidence type="ECO:0000256" key="14">
    <source>
        <dbReference type="PIRSR" id="PIRSR605511-1"/>
    </source>
</evidence>
<dbReference type="Gene3D" id="2.120.10.30">
    <property type="entry name" value="TolB, C-terminal domain"/>
    <property type="match status" value="1"/>
</dbReference>
<dbReference type="PRINTS" id="PR01790">
    <property type="entry name" value="SMP30FAMILY"/>
</dbReference>
<dbReference type="GO" id="GO:0030234">
    <property type="term" value="F:enzyme regulator activity"/>
    <property type="evidence" value="ECO:0007669"/>
    <property type="project" value="InterPro"/>
</dbReference>
<dbReference type="FunFam" id="2.120.10.30:FF:000027">
    <property type="entry name" value="Regucalcin homologue"/>
    <property type="match status" value="1"/>
</dbReference>
<keyword evidence="11" id="KW-0378">Hydrolase</keyword>
<evidence type="ECO:0000259" key="17">
    <source>
        <dbReference type="Pfam" id="PF08450"/>
    </source>
</evidence>
<reference evidence="18" key="1">
    <citation type="submission" date="2023-03" db="EMBL/GenBank/DDBJ databases">
        <title>Chromosome-level genomes of two armyworms, Mythimna separata and Mythimna loreyi, provide insights into the biosynthesis and reception of sex pheromones.</title>
        <authorList>
            <person name="Zhao H."/>
        </authorList>
    </citation>
    <scope>NUCLEOTIDE SEQUENCE</scope>
    <source>
        <strain evidence="18">BeijingLab</strain>
        <tissue evidence="18">Pupa</tissue>
    </source>
</reference>
<keyword evidence="10 15" id="KW-0479">Metal-binding</keyword>
<comment type="cofactor">
    <cofactor evidence="15">
        <name>Zn(2+)</name>
        <dbReference type="ChEBI" id="CHEBI:29105"/>
    </cofactor>
    <text evidence="15">Binds 1 divalent metal cation per subunit.</text>
</comment>
<evidence type="ECO:0000256" key="9">
    <source>
        <dbReference type="ARBA" id="ARBA00022490"/>
    </source>
</evidence>
<comment type="cofactor">
    <cofactor evidence="3">
        <name>Mn(2+)</name>
        <dbReference type="ChEBI" id="CHEBI:29035"/>
    </cofactor>
</comment>
<comment type="caution">
    <text evidence="18">The sequence shown here is derived from an EMBL/GenBank/DDBJ whole genome shotgun (WGS) entry which is preliminary data.</text>
</comment>
<sequence length="315" mass="35638">MVYYAFLLLTSVCCVMSVRVHQITEPLFMGEAPHWDDSKQALYFVSLGLFNMIHKYVLATGLHTKTRIEGRVGLMVPVEGTCDQFLLGVERQFQVVRWDGQEGSRASVLRVLGEVDQDEPTTRFNDGKADPWGRVFAGTISPGIYPVFETYKGSLFRLDRSNITTVEDRITVSNGLAWDLRRKAMYFVDSWEWKIRRYDYDVETGEISNLTYIFDYKKNNVEGFPDSMTIDTDGNLWVACFDGHKVIKIDPKTGALLQEVRIPAHQVTSVTFGGPNFDILFVTTANFYFSGPQDGATFMVTGLGVKGLPNINFKL</sequence>
<keyword evidence="16" id="KW-0732">Signal</keyword>
<comment type="cofactor">
    <cofactor evidence="4">
        <name>Mg(2+)</name>
        <dbReference type="ChEBI" id="CHEBI:18420"/>
    </cofactor>
</comment>
<evidence type="ECO:0000256" key="3">
    <source>
        <dbReference type="ARBA" id="ARBA00001936"/>
    </source>
</evidence>
<keyword evidence="9" id="KW-0963">Cytoplasm</keyword>
<name>A0AAD8DQH5_MYTSE</name>
<dbReference type="Pfam" id="PF08450">
    <property type="entry name" value="SGL"/>
    <property type="match status" value="1"/>
</dbReference>
<dbReference type="InterPro" id="IPR005511">
    <property type="entry name" value="SMP-30"/>
</dbReference>